<name>A0A146FAK9_ASPKA</name>
<evidence type="ECO:0000256" key="1">
    <source>
        <dbReference type="SAM" id="MobiDB-lite"/>
    </source>
</evidence>
<dbReference type="AlphaFoldDB" id="A0A146FAK9"/>
<reference evidence="2 3" key="1">
    <citation type="journal article" date="2016" name="DNA Res.">
        <title>Genome sequence of Aspergillus luchuensis NBRC 4314.</title>
        <authorList>
            <person name="Yamada O."/>
            <person name="Machida M."/>
            <person name="Hosoyama A."/>
            <person name="Goto M."/>
            <person name="Takahashi T."/>
            <person name="Futagami T."/>
            <person name="Yamagata Y."/>
            <person name="Takeuchi M."/>
            <person name="Kobayashi T."/>
            <person name="Koike H."/>
            <person name="Abe K."/>
            <person name="Asai K."/>
            <person name="Arita M."/>
            <person name="Fujita N."/>
            <person name="Fukuda K."/>
            <person name="Higa K."/>
            <person name="Horikawa H."/>
            <person name="Ishikawa T."/>
            <person name="Jinno K."/>
            <person name="Kato Y."/>
            <person name="Kirimura K."/>
            <person name="Mizutani O."/>
            <person name="Nakasone K."/>
            <person name="Sano M."/>
            <person name="Shiraishi Y."/>
            <person name="Tsukahara M."/>
            <person name="Gomi K."/>
        </authorList>
    </citation>
    <scope>NUCLEOTIDE SEQUENCE [LARGE SCALE GENOMIC DNA]</scope>
    <source>
        <strain evidence="2 3">RIB 2604</strain>
    </source>
</reference>
<protein>
    <submittedName>
        <fullName evidence="2">ABC drug exporter AtrF</fullName>
    </submittedName>
</protein>
<organism evidence="2 3">
    <name type="scientific">Aspergillus kawachii</name>
    <name type="common">White koji mold</name>
    <name type="synonym">Aspergillus awamori var. kawachi</name>
    <dbReference type="NCBI Taxonomy" id="1069201"/>
    <lineage>
        <taxon>Eukaryota</taxon>
        <taxon>Fungi</taxon>
        <taxon>Dikarya</taxon>
        <taxon>Ascomycota</taxon>
        <taxon>Pezizomycotina</taxon>
        <taxon>Eurotiomycetes</taxon>
        <taxon>Eurotiomycetidae</taxon>
        <taxon>Eurotiales</taxon>
        <taxon>Aspergillaceae</taxon>
        <taxon>Aspergillus</taxon>
        <taxon>Aspergillus subgen. Circumdati</taxon>
    </lineage>
</organism>
<evidence type="ECO:0000313" key="2">
    <source>
        <dbReference type="EMBL" id="GAT23150.1"/>
    </source>
</evidence>
<gene>
    <name evidence="2" type="ORF">RIB2604_01702860</name>
</gene>
<proteinExistence type="predicted"/>
<feature type="compositionally biased region" description="Acidic residues" evidence="1">
    <location>
        <begin position="24"/>
        <end position="33"/>
    </location>
</feature>
<dbReference type="Proteomes" id="UP000075230">
    <property type="component" value="Unassembled WGS sequence"/>
</dbReference>
<comment type="caution">
    <text evidence="2">The sequence shown here is derived from an EMBL/GenBank/DDBJ whole genome shotgun (WGS) entry which is preliminary data.</text>
</comment>
<evidence type="ECO:0000313" key="3">
    <source>
        <dbReference type="Proteomes" id="UP000075230"/>
    </source>
</evidence>
<feature type="compositionally biased region" description="Basic and acidic residues" evidence="1">
    <location>
        <begin position="1"/>
        <end position="16"/>
    </location>
</feature>
<accession>A0A146FAK9</accession>
<dbReference type="EMBL" id="BCWF01000017">
    <property type="protein sequence ID" value="GAT23150.1"/>
    <property type="molecule type" value="Genomic_DNA"/>
</dbReference>
<feature type="region of interest" description="Disordered" evidence="1">
    <location>
        <begin position="1"/>
        <end position="33"/>
    </location>
</feature>
<reference evidence="3" key="2">
    <citation type="submission" date="2016-02" db="EMBL/GenBank/DDBJ databases">
        <title>Genome sequencing of Aspergillus luchuensis NBRC 4314.</title>
        <authorList>
            <person name="Yamada O."/>
        </authorList>
    </citation>
    <scope>NUCLEOTIDE SEQUENCE [LARGE SCALE GENOMIC DNA]</scope>
    <source>
        <strain evidence="3">RIB 2604</strain>
    </source>
</reference>
<sequence>MEEKREDPQRGNERRGNAGGRYGEEEEEVMERL</sequence>